<gene>
    <name evidence="2" type="ORF">T4D_12248</name>
</gene>
<evidence type="ECO:0000313" key="2">
    <source>
        <dbReference type="EMBL" id="KRY62379.1"/>
    </source>
</evidence>
<keyword evidence="3" id="KW-1185">Reference proteome</keyword>
<dbReference type="EMBL" id="JYDT01003461">
    <property type="protein sequence ID" value="KRY62379.1"/>
    <property type="molecule type" value="Genomic_DNA"/>
</dbReference>
<dbReference type="AlphaFoldDB" id="A0A0V1DM02"/>
<name>A0A0V1DM02_TRIPS</name>
<feature type="region of interest" description="Disordered" evidence="1">
    <location>
        <begin position="14"/>
        <end position="42"/>
    </location>
</feature>
<proteinExistence type="predicted"/>
<comment type="caution">
    <text evidence="2">The sequence shown here is derived from an EMBL/GenBank/DDBJ whole genome shotgun (WGS) entry which is preliminary data.</text>
</comment>
<sequence>MALLTIMGEEALGPENAGYPVRGRRGKGFSEGKQGKGITFDT</sequence>
<dbReference type="Proteomes" id="UP000054995">
    <property type="component" value="Unassembled WGS sequence"/>
</dbReference>
<protein>
    <submittedName>
        <fullName evidence="2">Uncharacterized protein</fullName>
    </submittedName>
</protein>
<reference evidence="2 3" key="1">
    <citation type="submission" date="2015-01" db="EMBL/GenBank/DDBJ databases">
        <title>Evolution of Trichinella species and genotypes.</title>
        <authorList>
            <person name="Korhonen P.K."/>
            <person name="Edoardo P."/>
            <person name="Giuseppe L.R."/>
            <person name="Gasser R.B."/>
        </authorList>
    </citation>
    <scope>NUCLEOTIDE SEQUENCE [LARGE SCALE GENOMIC DNA]</scope>
    <source>
        <strain evidence="2">ISS470</strain>
    </source>
</reference>
<organism evidence="2 3">
    <name type="scientific">Trichinella pseudospiralis</name>
    <name type="common">Parasitic roundworm</name>
    <dbReference type="NCBI Taxonomy" id="6337"/>
    <lineage>
        <taxon>Eukaryota</taxon>
        <taxon>Metazoa</taxon>
        <taxon>Ecdysozoa</taxon>
        <taxon>Nematoda</taxon>
        <taxon>Enoplea</taxon>
        <taxon>Dorylaimia</taxon>
        <taxon>Trichinellida</taxon>
        <taxon>Trichinellidae</taxon>
        <taxon>Trichinella</taxon>
    </lineage>
</organism>
<evidence type="ECO:0000313" key="3">
    <source>
        <dbReference type="Proteomes" id="UP000054995"/>
    </source>
</evidence>
<accession>A0A0V1DM02</accession>
<evidence type="ECO:0000256" key="1">
    <source>
        <dbReference type="SAM" id="MobiDB-lite"/>
    </source>
</evidence>